<organism evidence="2 3">
    <name type="scientific">Mycoplasma yeatsii</name>
    <dbReference type="NCBI Taxonomy" id="51365"/>
    <lineage>
        <taxon>Bacteria</taxon>
        <taxon>Bacillati</taxon>
        <taxon>Mycoplasmatota</taxon>
        <taxon>Mollicutes</taxon>
        <taxon>Mycoplasmataceae</taxon>
        <taxon>Mycoplasma</taxon>
    </lineage>
</organism>
<keyword evidence="1" id="KW-0175">Coiled coil</keyword>
<keyword evidence="3" id="KW-1185">Reference proteome</keyword>
<comment type="caution">
    <text evidence="2">The sequence shown here is derived from an EMBL/GenBank/DDBJ whole genome shotgun (WGS) entry which is preliminary data.</text>
</comment>
<evidence type="ECO:0000256" key="1">
    <source>
        <dbReference type="SAM" id="Coils"/>
    </source>
</evidence>
<name>A0ABU0NDC8_9MOLU</name>
<protein>
    <submittedName>
        <fullName evidence="2">Myosin heavy subunit</fullName>
    </submittedName>
</protein>
<dbReference type="EMBL" id="JAUSWP010000001">
    <property type="protein sequence ID" value="MDQ0567442.1"/>
    <property type="molecule type" value="Genomic_DNA"/>
</dbReference>
<evidence type="ECO:0000313" key="3">
    <source>
        <dbReference type="Proteomes" id="UP001236620"/>
    </source>
</evidence>
<accession>A0ABU0NDC8</accession>
<gene>
    <name evidence="2" type="ORF">J2Z63_000063</name>
</gene>
<feature type="coiled-coil region" evidence="1">
    <location>
        <begin position="21"/>
        <end position="121"/>
    </location>
</feature>
<dbReference type="Proteomes" id="UP001236620">
    <property type="component" value="Unassembled WGS sequence"/>
</dbReference>
<dbReference type="RefSeq" id="WP_307443864.1">
    <property type="nucleotide sequence ID" value="NZ_JAUSWP010000001.1"/>
</dbReference>
<dbReference type="Pfam" id="PF03382">
    <property type="entry name" value="DUF285"/>
    <property type="match status" value="1"/>
</dbReference>
<reference evidence="2" key="1">
    <citation type="submission" date="2023-07" db="EMBL/GenBank/DDBJ databases">
        <title>Genomic Encyclopedia of Type Strains, Phase IV (KMG-IV): sequencing the most valuable type-strain genomes for metagenomic binning, comparative biology and taxonomic classification.</title>
        <authorList>
            <person name="Goeker M."/>
        </authorList>
    </citation>
    <scope>NUCLEOTIDE SEQUENCE [LARGE SCALE GENOMIC DNA]</scope>
    <source>
        <strain evidence="2">DSM 22019</strain>
    </source>
</reference>
<evidence type="ECO:0000313" key="2">
    <source>
        <dbReference type="EMBL" id="MDQ0567442.1"/>
    </source>
</evidence>
<sequence length="366" mass="42955">MKKNNNNFIDNQNDQRAVDIMSSLYDNIRSLRENISKINEKINKLIKEKKDIEDQLSNIKEKIQQTKNKIETDKTKDELQKKLDELKDELKKLNDNRPDEIKNLELEKARLEKEMAINQAKLDNFKISEETFTKMILDAWKDKIEPTIWEAETCLSLLQRFEKETGIGLDLEEEERKDELIKDNNAKFGNFITVKLFNLRIELPSSQVYKISQDKVEDGNQLLKFGYDDKGVIQQISPEINRVPEVLPWFITSLRSAFYQSKSAEIEGIQHWDVSNVTDMESMFSGSVINQSIGHWDVRKVKNFEKMFWSATNFQKSIVAWEMNENAITKNFMNSEVPIWQNNDIWRACAPKLIQQRYNSATKSID</sequence>
<dbReference type="InterPro" id="IPR005046">
    <property type="entry name" value="DUF285"/>
</dbReference>
<proteinExistence type="predicted"/>